<proteinExistence type="inferred from homology"/>
<reference evidence="11 14" key="2">
    <citation type="submission" date="2019-07" db="EMBL/GenBank/DDBJ databases">
        <title>Whole genome shotgun sequence of Halomonas cupida NBRC 102219.</title>
        <authorList>
            <person name="Hosoyama A."/>
            <person name="Uohara A."/>
            <person name="Ohji S."/>
            <person name="Ichikawa N."/>
        </authorList>
    </citation>
    <scope>NUCLEOTIDE SEQUENCE [LARGE SCALE GENOMIC DNA]</scope>
    <source>
        <strain evidence="11 14">NBRC 102219</strain>
    </source>
</reference>
<evidence type="ECO:0000313" key="13">
    <source>
        <dbReference type="Proteomes" id="UP000184123"/>
    </source>
</evidence>
<feature type="transmembrane region" description="Helical" evidence="9">
    <location>
        <begin position="146"/>
        <end position="168"/>
    </location>
</feature>
<dbReference type="PANTHER" id="PTHR35011">
    <property type="entry name" value="2,3-DIKETO-L-GULONATE TRAP TRANSPORTER SMALL PERMEASE PROTEIN YIAM"/>
    <property type="match status" value="1"/>
</dbReference>
<feature type="transmembrane region" description="Helical" evidence="9">
    <location>
        <begin position="105"/>
        <end position="126"/>
    </location>
</feature>
<keyword evidence="4 9" id="KW-0997">Cell inner membrane</keyword>
<feature type="transmembrane region" description="Helical" evidence="9">
    <location>
        <begin position="66"/>
        <end position="84"/>
    </location>
</feature>
<feature type="transmembrane region" description="Helical" evidence="9">
    <location>
        <begin position="33"/>
        <end position="54"/>
    </location>
</feature>
<keyword evidence="2 9" id="KW-0813">Transport</keyword>
<protein>
    <recommendedName>
        <fullName evidence="9">TRAP transporter small permease protein</fullName>
    </recommendedName>
</protein>
<evidence type="ECO:0000256" key="9">
    <source>
        <dbReference type="RuleBase" id="RU369079"/>
    </source>
</evidence>
<dbReference type="GO" id="GO:0005886">
    <property type="term" value="C:plasma membrane"/>
    <property type="evidence" value="ECO:0007669"/>
    <property type="project" value="UniProtKB-SubCell"/>
</dbReference>
<keyword evidence="5 9" id="KW-0812">Transmembrane</keyword>
<evidence type="ECO:0000256" key="3">
    <source>
        <dbReference type="ARBA" id="ARBA00022475"/>
    </source>
</evidence>
<evidence type="ECO:0000313" key="12">
    <source>
        <dbReference type="EMBL" id="SHM17527.1"/>
    </source>
</evidence>
<dbReference type="PANTHER" id="PTHR35011:SF2">
    <property type="entry name" value="2,3-DIKETO-L-GULONATE TRAP TRANSPORTER SMALL PERMEASE PROTEIN YIAM"/>
    <property type="match status" value="1"/>
</dbReference>
<accession>A0A1M7GNQ3</accession>
<dbReference type="InterPro" id="IPR055348">
    <property type="entry name" value="DctQ"/>
</dbReference>
<dbReference type="GO" id="GO:0015740">
    <property type="term" value="P:C4-dicarboxylate transport"/>
    <property type="evidence" value="ECO:0007669"/>
    <property type="project" value="TreeGrafter"/>
</dbReference>
<evidence type="ECO:0000313" key="11">
    <source>
        <dbReference type="EMBL" id="GEN23864.1"/>
    </source>
</evidence>
<dbReference type="InterPro" id="IPR007387">
    <property type="entry name" value="TRAP_DctQ"/>
</dbReference>
<dbReference type="RefSeq" id="WP_200802177.1">
    <property type="nucleotide sequence ID" value="NZ_BJXU01000063.1"/>
</dbReference>
<comment type="subunit">
    <text evidence="9">The complex comprises the extracytoplasmic solute receptor protein and the two transmembrane proteins.</text>
</comment>
<dbReference type="EMBL" id="FRCA01000005">
    <property type="protein sequence ID" value="SHM17527.1"/>
    <property type="molecule type" value="Genomic_DNA"/>
</dbReference>
<keyword evidence="14" id="KW-1185">Reference proteome</keyword>
<keyword evidence="3" id="KW-1003">Cell membrane</keyword>
<dbReference type="GO" id="GO:0022857">
    <property type="term" value="F:transmembrane transporter activity"/>
    <property type="evidence" value="ECO:0007669"/>
    <property type="project" value="UniProtKB-UniRule"/>
</dbReference>
<keyword evidence="6 9" id="KW-1133">Transmembrane helix</keyword>
<dbReference type="Pfam" id="PF04290">
    <property type="entry name" value="DctQ"/>
    <property type="match status" value="1"/>
</dbReference>
<dbReference type="EMBL" id="BJXU01000063">
    <property type="protein sequence ID" value="GEN23864.1"/>
    <property type="molecule type" value="Genomic_DNA"/>
</dbReference>
<evidence type="ECO:0000256" key="5">
    <source>
        <dbReference type="ARBA" id="ARBA00022692"/>
    </source>
</evidence>
<comment type="function">
    <text evidence="9">Part of the tripartite ATP-independent periplasmic (TRAP) transport system.</text>
</comment>
<evidence type="ECO:0000259" key="10">
    <source>
        <dbReference type="Pfam" id="PF04290"/>
    </source>
</evidence>
<reference evidence="12 13" key="1">
    <citation type="submission" date="2016-11" db="EMBL/GenBank/DDBJ databases">
        <authorList>
            <person name="Jaros S."/>
            <person name="Januszkiewicz K."/>
            <person name="Wedrychowicz H."/>
        </authorList>
    </citation>
    <scope>NUCLEOTIDE SEQUENCE [LARGE SCALE GENOMIC DNA]</scope>
    <source>
        <strain evidence="12 13">DSM 4740</strain>
    </source>
</reference>
<dbReference type="Proteomes" id="UP000321726">
    <property type="component" value="Unassembled WGS sequence"/>
</dbReference>
<name>A0A1M7GNQ3_9GAMM</name>
<evidence type="ECO:0000313" key="14">
    <source>
        <dbReference type="Proteomes" id="UP000321726"/>
    </source>
</evidence>
<comment type="subcellular location">
    <subcellularLocation>
        <location evidence="1 9">Cell inner membrane</location>
        <topology evidence="1 9">Multi-pass membrane protein</topology>
    </subcellularLocation>
</comment>
<evidence type="ECO:0000256" key="4">
    <source>
        <dbReference type="ARBA" id="ARBA00022519"/>
    </source>
</evidence>
<dbReference type="STRING" id="44933.SAMN05660971_02407"/>
<keyword evidence="7 9" id="KW-0472">Membrane</keyword>
<comment type="similarity">
    <text evidence="8 9">Belongs to the TRAP transporter small permease family.</text>
</comment>
<evidence type="ECO:0000256" key="8">
    <source>
        <dbReference type="ARBA" id="ARBA00038436"/>
    </source>
</evidence>
<dbReference type="AlphaFoldDB" id="A0A1M7GNQ3"/>
<evidence type="ECO:0000256" key="6">
    <source>
        <dbReference type="ARBA" id="ARBA00022989"/>
    </source>
</evidence>
<feature type="domain" description="Tripartite ATP-independent periplasmic transporters DctQ component" evidence="10">
    <location>
        <begin position="42"/>
        <end position="166"/>
    </location>
</feature>
<dbReference type="Proteomes" id="UP000184123">
    <property type="component" value="Unassembled WGS sequence"/>
</dbReference>
<organism evidence="12 13">
    <name type="scientific">Halomonas cupida</name>
    <dbReference type="NCBI Taxonomy" id="44933"/>
    <lineage>
        <taxon>Bacteria</taxon>
        <taxon>Pseudomonadati</taxon>
        <taxon>Pseudomonadota</taxon>
        <taxon>Gammaproteobacteria</taxon>
        <taxon>Oceanospirillales</taxon>
        <taxon>Halomonadaceae</taxon>
        <taxon>Halomonas</taxon>
    </lineage>
</organism>
<evidence type="ECO:0000256" key="2">
    <source>
        <dbReference type="ARBA" id="ARBA00022448"/>
    </source>
</evidence>
<evidence type="ECO:0000256" key="7">
    <source>
        <dbReference type="ARBA" id="ARBA00023136"/>
    </source>
</evidence>
<evidence type="ECO:0000256" key="1">
    <source>
        <dbReference type="ARBA" id="ARBA00004429"/>
    </source>
</evidence>
<sequence length="191" mass="20853">MSSSPHSPSHPRKGSIQAALGCLSRQTERVLNLLMVLALVAMIALVFTNVVLRYGFNSGISVSVELSRFLFVWVTFIGTVVGLMRHEHLSVTTFSDRLPAPVQALLGRLVTLVMLGCCLMLVKGSYAQTLLNWNNLSPISGVPVGVFYLAGLIAGVLMSILLVFRLLAPRHLLRQPRSQDPSQERAQEVSS</sequence>
<gene>
    <name evidence="11" type="ORF">HCU01_18130</name>
    <name evidence="12" type="ORF">SAMN05660971_02407</name>
</gene>